<keyword evidence="1" id="KW-0812">Transmembrane</keyword>
<evidence type="ECO:0008006" key="4">
    <source>
        <dbReference type="Google" id="ProtNLM"/>
    </source>
</evidence>
<keyword evidence="1" id="KW-0472">Membrane</keyword>
<feature type="transmembrane region" description="Helical" evidence="1">
    <location>
        <begin position="42"/>
        <end position="63"/>
    </location>
</feature>
<dbReference type="EMBL" id="MFBS01000030">
    <property type="protein sequence ID" value="OGE08917.1"/>
    <property type="molecule type" value="Genomic_DNA"/>
</dbReference>
<evidence type="ECO:0000313" key="3">
    <source>
        <dbReference type="Proteomes" id="UP000179227"/>
    </source>
</evidence>
<keyword evidence="1" id="KW-1133">Transmembrane helix</keyword>
<organism evidence="2 3">
    <name type="scientific">Candidatus Curtissbacteria bacterium RIFCSPLOWO2_01_FULL_42_26</name>
    <dbReference type="NCBI Taxonomy" id="1797729"/>
    <lineage>
        <taxon>Bacteria</taxon>
        <taxon>Candidatus Curtissiibacteriota</taxon>
    </lineage>
</organism>
<gene>
    <name evidence="2" type="ORF">A3A60_01010</name>
</gene>
<name>A0A1F5HXM5_9BACT</name>
<evidence type="ECO:0000313" key="2">
    <source>
        <dbReference type="EMBL" id="OGE08917.1"/>
    </source>
</evidence>
<dbReference type="AlphaFoldDB" id="A0A1F5HXM5"/>
<dbReference type="Proteomes" id="UP000179227">
    <property type="component" value="Unassembled WGS sequence"/>
</dbReference>
<accession>A0A1F5HXM5</accession>
<protein>
    <recommendedName>
        <fullName evidence="4">Type II secretion system protein GspI C-terminal domain-containing protein</fullName>
    </recommendedName>
</protein>
<evidence type="ECO:0000256" key="1">
    <source>
        <dbReference type="SAM" id="Phobius"/>
    </source>
</evidence>
<dbReference type="STRING" id="1797729.A3A60_01010"/>
<proteinExistence type="predicted"/>
<reference evidence="2 3" key="1">
    <citation type="journal article" date="2016" name="Nat. Commun.">
        <title>Thousands of microbial genomes shed light on interconnected biogeochemical processes in an aquifer system.</title>
        <authorList>
            <person name="Anantharaman K."/>
            <person name="Brown C.T."/>
            <person name="Hug L.A."/>
            <person name="Sharon I."/>
            <person name="Castelle C.J."/>
            <person name="Probst A.J."/>
            <person name="Thomas B.C."/>
            <person name="Singh A."/>
            <person name="Wilkins M.J."/>
            <person name="Karaoz U."/>
            <person name="Brodie E.L."/>
            <person name="Williams K.H."/>
            <person name="Hubbard S.S."/>
            <person name="Banfield J.F."/>
        </authorList>
    </citation>
    <scope>NUCLEOTIDE SEQUENCE [LARGE SCALE GENOMIC DNA]</scope>
</reference>
<sequence>MQQLTVNISHLITKRQRFEFLGQLSTVNCQLLSRRGQSLIEVVVSAGISVILAIALISTSLIVQKSARAAKNNTQATKLAQESIEQMRVFRDRKGFDALTISTCLALKDADQADISMWSLTEVAGCSESIAGTFFKREISIQDKGINNKLVTVNIKWSESGGEKFVSSQTILSKWEQ</sequence>
<comment type="caution">
    <text evidence="2">The sequence shown here is derived from an EMBL/GenBank/DDBJ whole genome shotgun (WGS) entry which is preliminary data.</text>
</comment>